<name>A0A2M7IJ49_9BACT</name>
<dbReference type="InterPro" id="IPR036866">
    <property type="entry name" value="RibonucZ/Hydroxyglut_hydro"/>
</dbReference>
<dbReference type="AlphaFoldDB" id="A0A2M7IJ49"/>
<feature type="domain" description="Metallo-beta-lactamase" evidence="1">
    <location>
        <begin position="40"/>
        <end position="110"/>
    </location>
</feature>
<dbReference type="GO" id="GO:0016787">
    <property type="term" value="F:hydrolase activity"/>
    <property type="evidence" value="ECO:0007669"/>
    <property type="project" value="UniProtKB-KW"/>
</dbReference>
<dbReference type="EMBL" id="PFGY01000020">
    <property type="protein sequence ID" value="PIW76566.1"/>
    <property type="molecule type" value="Genomic_DNA"/>
</dbReference>
<comment type="caution">
    <text evidence="2">The sequence shown here is derived from an EMBL/GenBank/DDBJ whole genome shotgun (WGS) entry which is preliminary data.</text>
</comment>
<sequence>KNISLIYALAGQKIKIGDDFLLEILFPAKSLVGQSFSNTNSSSIVAKLTYGKNSFLFTGDAEEPTEFYLLQSGAKIDADILDVGHHGSKNSTSQKFLDAVSPETAVIQVGKNNRYGHPAQETLDKLKDVEIYRTDLCGGIEILSDLEKYSIQANCR</sequence>
<gene>
    <name evidence="2" type="ORF">CO001_00685</name>
</gene>
<reference evidence="3" key="1">
    <citation type="submission" date="2017-09" db="EMBL/GenBank/DDBJ databases">
        <title>Depth-based differentiation of microbial function through sediment-hosted aquifers and enrichment of novel symbionts in the deep terrestrial subsurface.</title>
        <authorList>
            <person name="Probst A.J."/>
            <person name="Ladd B."/>
            <person name="Jarett J.K."/>
            <person name="Geller-Mcgrath D.E."/>
            <person name="Sieber C.M.K."/>
            <person name="Emerson J.B."/>
            <person name="Anantharaman K."/>
            <person name="Thomas B.C."/>
            <person name="Malmstrom R."/>
            <person name="Stieglmeier M."/>
            <person name="Klingl A."/>
            <person name="Woyke T."/>
            <person name="Ryan C.M."/>
            <person name="Banfield J.F."/>
        </authorList>
    </citation>
    <scope>NUCLEOTIDE SEQUENCE [LARGE SCALE GENOMIC DNA]</scope>
</reference>
<dbReference type="InterPro" id="IPR001279">
    <property type="entry name" value="Metallo-B-lactamas"/>
</dbReference>
<dbReference type="Proteomes" id="UP000229561">
    <property type="component" value="Unassembled WGS sequence"/>
</dbReference>
<keyword evidence="2" id="KW-0378">Hydrolase</keyword>
<dbReference type="Pfam" id="PF00753">
    <property type="entry name" value="Lactamase_B"/>
    <property type="match status" value="1"/>
</dbReference>
<dbReference type="Gene3D" id="3.60.15.10">
    <property type="entry name" value="Ribonuclease Z/Hydroxyacylglutathione hydrolase-like"/>
    <property type="match status" value="1"/>
</dbReference>
<dbReference type="PANTHER" id="PTHR30619:SF7">
    <property type="entry name" value="BETA-LACTAMASE DOMAIN PROTEIN"/>
    <property type="match status" value="1"/>
</dbReference>
<dbReference type="InterPro" id="IPR052159">
    <property type="entry name" value="Competence_DNA_uptake"/>
</dbReference>
<feature type="non-terminal residue" evidence="2">
    <location>
        <position position="1"/>
    </location>
</feature>
<evidence type="ECO:0000259" key="1">
    <source>
        <dbReference type="Pfam" id="PF00753"/>
    </source>
</evidence>
<evidence type="ECO:0000313" key="3">
    <source>
        <dbReference type="Proteomes" id="UP000229561"/>
    </source>
</evidence>
<accession>A0A2M7IJ49</accession>
<dbReference type="SUPFAM" id="SSF56281">
    <property type="entry name" value="Metallo-hydrolase/oxidoreductase"/>
    <property type="match status" value="1"/>
</dbReference>
<dbReference type="PANTHER" id="PTHR30619">
    <property type="entry name" value="DNA INTERNALIZATION/COMPETENCE PROTEIN COMEC/REC2"/>
    <property type="match status" value="1"/>
</dbReference>
<protein>
    <submittedName>
        <fullName evidence="2">MBL fold metallo-hydrolase</fullName>
    </submittedName>
</protein>
<evidence type="ECO:0000313" key="2">
    <source>
        <dbReference type="EMBL" id="PIW76566.1"/>
    </source>
</evidence>
<proteinExistence type="predicted"/>
<organism evidence="2 3">
    <name type="scientific">Candidatus Portnoybacteria bacterium CG_4_8_14_3_um_filter_40_10</name>
    <dbReference type="NCBI Taxonomy" id="1974801"/>
    <lineage>
        <taxon>Bacteria</taxon>
        <taxon>Candidatus Portnoyibacteriota</taxon>
    </lineage>
</organism>